<evidence type="ECO:0000259" key="11">
    <source>
        <dbReference type="PROSITE" id="PS51903"/>
    </source>
</evidence>
<dbReference type="PROSITE" id="PS51903">
    <property type="entry name" value="CLP_R"/>
    <property type="match status" value="1"/>
</dbReference>
<keyword evidence="4" id="KW-0067">ATP-binding</keyword>
<sequence>MTNFTPRAQQVLALARKEAERFNHNYVGTEHLLLGLIKLAQGVAVNVLQKLGIDLETVRAELEKQMGMEVEGKPTTPIPYTPRVKKVLALAQKEAKGLNHSYVGTEHILLGLLREGEGVAARVLKNLEIDLERVRNEILKELDPNLSAAEGGEEEGSEPAFAGGTEPGTKKEVKTPALKAFGRVLTDLARHGELDPVIGRKNEIERVMQILCRRTKNNPVLIGEAGVGKTAIVEGLAQEIAADNVPEMLREKRVITLDLALMVAGTKYRGQFEERIKAVMEEIRRSKNVILFIDELHTIVGAGSAEGAMDASNIIKPALSRGELQCIGATTLAEYRKYIEKDAALERRFQTVLVEAPSSEEAVQILHGLKPKYEAHHKAHFTDAAIEAAVHLSERYLTGRFLPDKAIDVMDEAGARARIASTMRPPNVKELEAELAEVRARKDECIKLQDFEKAAALRDKERESKERLEHVLNEWRQHRDQKEIVITEDDMMQVVAKSTGIPIARITEKDQNRFLRIGEDLKGRVIGQDEAIDALARALQRSRADLKDPKRPIGSFIFLGPTGVGKTMLAKTLAEQVFGSADALIQLDMSEYMEKFNVSRLVGAPPGYVGYEEGGQLSEKVRRRPYSVVLFDEIEKAHPDVWNVLLQILEDGILSDSLGRKIDFRNTIVIMTSNVGAEVGIKQGVLGFTAKRDEAGYGQMKEKMIESARRTFKPEFLNRVDDLVVFRSLSREDMVKIVSLEVEKVTSRLKSRKLALELTPAAIDFLIEKGYDPNYGARPLRRAVEKYVEHPLAEEILRGRFDEAQSIVVEARDGALVFTPGGAESAPSEPSAATTAS</sequence>
<dbReference type="InterPro" id="IPR041546">
    <property type="entry name" value="ClpA/ClpB_AAA_lid"/>
</dbReference>
<comment type="similarity">
    <text evidence="1">Belongs to the ClpA/ClpB family.</text>
</comment>
<evidence type="ECO:0000256" key="1">
    <source>
        <dbReference type="ARBA" id="ARBA00008675"/>
    </source>
</evidence>
<accession>A0A5E6MGA7</accession>
<dbReference type="InterPro" id="IPR018368">
    <property type="entry name" value="ClpA/B_CS1"/>
</dbReference>
<dbReference type="Pfam" id="PF02861">
    <property type="entry name" value="Clp_N"/>
    <property type="match status" value="1"/>
</dbReference>
<feature type="region of interest" description="Disordered" evidence="9">
    <location>
        <begin position="145"/>
        <end position="172"/>
    </location>
</feature>
<dbReference type="InterPro" id="IPR001270">
    <property type="entry name" value="ClpA/B"/>
</dbReference>
<evidence type="ECO:0000256" key="4">
    <source>
        <dbReference type="ARBA" id="ARBA00022840"/>
    </source>
</evidence>
<dbReference type="InterPro" id="IPR036628">
    <property type="entry name" value="Clp_N_dom_sf"/>
</dbReference>
<evidence type="ECO:0000256" key="7">
    <source>
        <dbReference type="PROSITE-ProRule" id="PRU01251"/>
    </source>
</evidence>
<evidence type="ECO:0000259" key="10">
    <source>
        <dbReference type="PROSITE" id="PS50151"/>
    </source>
</evidence>
<dbReference type="Gene3D" id="3.40.50.300">
    <property type="entry name" value="P-loop containing nucleotide triphosphate hydrolases"/>
    <property type="match status" value="2"/>
</dbReference>
<dbReference type="Pfam" id="PF17871">
    <property type="entry name" value="AAA_lid_9"/>
    <property type="match status" value="1"/>
</dbReference>
<dbReference type="InterPro" id="IPR050130">
    <property type="entry name" value="ClpA_ClpB"/>
</dbReference>
<dbReference type="InterPro" id="IPR004176">
    <property type="entry name" value="Clp_R_N"/>
</dbReference>
<dbReference type="OrthoDB" id="9803641at2"/>
<dbReference type="GO" id="GO:0034605">
    <property type="term" value="P:cellular response to heat"/>
    <property type="evidence" value="ECO:0007669"/>
    <property type="project" value="TreeGrafter"/>
</dbReference>
<dbReference type="FunFam" id="3.40.50.300:FF:000010">
    <property type="entry name" value="Chaperone clpB 1, putative"/>
    <property type="match status" value="1"/>
</dbReference>
<dbReference type="InterPro" id="IPR019489">
    <property type="entry name" value="Clp_ATPase_C"/>
</dbReference>
<dbReference type="InterPro" id="IPR027417">
    <property type="entry name" value="P-loop_NTPase"/>
</dbReference>
<organism evidence="12 13">
    <name type="scientific">Methylacidimicrobium tartarophylax</name>
    <dbReference type="NCBI Taxonomy" id="1041768"/>
    <lineage>
        <taxon>Bacteria</taxon>
        <taxon>Pseudomonadati</taxon>
        <taxon>Verrucomicrobiota</taxon>
        <taxon>Methylacidimicrobium</taxon>
    </lineage>
</organism>
<evidence type="ECO:0000256" key="2">
    <source>
        <dbReference type="ARBA" id="ARBA00022737"/>
    </source>
</evidence>
<dbReference type="CDD" id="cd19499">
    <property type="entry name" value="RecA-like_ClpB_Hsp104-like"/>
    <property type="match status" value="1"/>
</dbReference>
<proteinExistence type="inferred from homology"/>
<dbReference type="GO" id="GO:0016887">
    <property type="term" value="F:ATP hydrolysis activity"/>
    <property type="evidence" value="ECO:0007669"/>
    <property type="project" value="InterPro"/>
</dbReference>
<dbReference type="AlphaFoldDB" id="A0A5E6MGA7"/>
<protein>
    <submittedName>
        <fullName evidence="12">Adenosinetriphosphatase</fullName>
        <ecNumber evidence="12">3.6.1.3</ecNumber>
    </submittedName>
</protein>
<keyword evidence="3" id="KW-0547">Nucleotide-binding</keyword>
<dbReference type="FunFam" id="1.10.8.60:FF:000017">
    <property type="entry name" value="ATP-dependent chaperone ClpB"/>
    <property type="match status" value="1"/>
</dbReference>
<dbReference type="PANTHER" id="PTHR11638">
    <property type="entry name" value="ATP-DEPENDENT CLP PROTEASE"/>
    <property type="match status" value="1"/>
</dbReference>
<feature type="domain" description="UVR" evidence="10">
    <location>
        <begin position="432"/>
        <end position="467"/>
    </location>
</feature>
<dbReference type="Gene3D" id="1.10.8.60">
    <property type="match status" value="2"/>
</dbReference>
<evidence type="ECO:0000256" key="8">
    <source>
        <dbReference type="SAM" id="Coils"/>
    </source>
</evidence>
<dbReference type="Pfam" id="PF07724">
    <property type="entry name" value="AAA_2"/>
    <property type="match status" value="1"/>
</dbReference>
<dbReference type="Proteomes" id="UP000334923">
    <property type="component" value="Unassembled WGS sequence"/>
</dbReference>
<dbReference type="RefSeq" id="WP_142660461.1">
    <property type="nucleotide sequence ID" value="NZ_CABFVA020000086.1"/>
</dbReference>
<keyword evidence="5" id="KW-0143">Chaperone</keyword>
<dbReference type="Pfam" id="PF10431">
    <property type="entry name" value="ClpB_D2-small"/>
    <property type="match status" value="1"/>
</dbReference>
<dbReference type="SMART" id="SM00382">
    <property type="entry name" value="AAA"/>
    <property type="match status" value="2"/>
</dbReference>
<dbReference type="CDD" id="cd00009">
    <property type="entry name" value="AAA"/>
    <property type="match status" value="1"/>
</dbReference>
<dbReference type="PROSITE" id="PS00870">
    <property type="entry name" value="CLPAB_1"/>
    <property type="match status" value="1"/>
</dbReference>
<gene>
    <name evidence="12" type="primary">ENTPD2</name>
    <name evidence="12" type="ORF">MAMT_01644</name>
</gene>
<dbReference type="Gene3D" id="1.10.1780.10">
    <property type="entry name" value="Clp, N-terminal domain"/>
    <property type="match status" value="1"/>
</dbReference>
<dbReference type="InterPro" id="IPR003593">
    <property type="entry name" value="AAA+_ATPase"/>
</dbReference>
<dbReference type="InterPro" id="IPR001943">
    <property type="entry name" value="UVR_dom"/>
</dbReference>
<dbReference type="GO" id="GO:0005737">
    <property type="term" value="C:cytoplasm"/>
    <property type="evidence" value="ECO:0007669"/>
    <property type="project" value="TreeGrafter"/>
</dbReference>
<dbReference type="Gene3D" id="4.10.860.10">
    <property type="entry name" value="UVR domain"/>
    <property type="match status" value="1"/>
</dbReference>
<dbReference type="EMBL" id="CABFVA020000086">
    <property type="protein sequence ID" value="VVM07275.1"/>
    <property type="molecule type" value="Genomic_DNA"/>
</dbReference>
<keyword evidence="13" id="KW-1185">Reference proteome</keyword>
<evidence type="ECO:0000256" key="3">
    <source>
        <dbReference type="ARBA" id="ARBA00022741"/>
    </source>
</evidence>
<feature type="domain" description="Clp R" evidence="11">
    <location>
        <begin position="1"/>
        <end position="145"/>
    </location>
</feature>
<dbReference type="EC" id="3.6.1.3" evidence="12"/>
<dbReference type="Pfam" id="PF00004">
    <property type="entry name" value="AAA"/>
    <property type="match status" value="1"/>
</dbReference>
<dbReference type="GO" id="GO:0005524">
    <property type="term" value="F:ATP binding"/>
    <property type="evidence" value="ECO:0007669"/>
    <property type="project" value="UniProtKB-KW"/>
</dbReference>
<evidence type="ECO:0000256" key="9">
    <source>
        <dbReference type="SAM" id="MobiDB-lite"/>
    </source>
</evidence>
<dbReference type="SUPFAM" id="SSF52540">
    <property type="entry name" value="P-loop containing nucleoside triphosphate hydrolases"/>
    <property type="match status" value="2"/>
</dbReference>
<dbReference type="FunFam" id="3.40.50.300:FF:000025">
    <property type="entry name" value="ATP-dependent Clp protease subunit"/>
    <property type="match status" value="1"/>
</dbReference>
<evidence type="ECO:0000313" key="12">
    <source>
        <dbReference type="EMBL" id="VVM07275.1"/>
    </source>
</evidence>
<evidence type="ECO:0000256" key="6">
    <source>
        <dbReference type="ARBA" id="ARBA00026057"/>
    </source>
</evidence>
<dbReference type="SMART" id="SM01086">
    <property type="entry name" value="ClpB_D2-small"/>
    <property type="match status" value="1"/>
</dbReference>
<dbReference type="PANTHER" id="PTHR11638:SF18">
    <property type="entry name" value="HEAT SHOCK PROTEIN 104"/>
    <property type="match status" value="1"/>
</dbReference>
<keyword evidence="2 7" id="KW-0677">Repeat</keyword>
<comment type="subunit">
    <text evidence="6">Homohexamer. The oligomerization is ATP-dependent.</text>
</comment>
<dbReference type="SUPFAM" id="SSF81923">
    <property type="entry name" value="Double Clp-N motif"/>
    <property type="match status" value="1"/>
</dbReference>
<name>A0A5E6MGA7_9BACT</name>
<dbReference type="InterPro" id="IPR003959">
    <property type="entry name" value="ATPase_AAA_core"/>
</dbReference>
<dbReference type="PROSITE" id="PS50151">
    <property type="entry name" value="UVR"/>
    <property type="match status" value="1"/>
</dbReference>
<feature type="coiled-coil region" evidence="8">
    <location>
        <begin position="428"/>
        <end position="478"/>
    </location>
</feature>
<dbReference type="PRINTS" id="PR00300">
    <property type="entry name" value="CLPPROTEASEA"/>
</dbReference>
<keyword evidence="12" id="KW-0378">Hydrolase</keyword>
<evidence type="ECO:0000313" key="13">
    <source>
        <dbReference type="Proteomes" id="UP000334923"/>
    </source>
</evidence>
<keyword evidence="8" id="KW-0175">Coiled coil</keyword>
<evidence type="ECO:0000256" key="5">
    <source>
        <dbReference type="ARBA" id="ARBA00023186"/>
    </source>
</evidence>
<reference evidence="12 13" key="1">
    <citation type="submission" date="2019-09" db="EMBL/GenBank/DDBJ databases">
        <authorList>
            <person name="Cremers G."/>
        </authorList>
    </citation>
    <scope>NUCLEOTIDE SEQUENCE [LARGE SCALE GENOMIC DNA]</scope>
    <source>
        <strain evidence="12">4A</strain>
    </source>
</reference>